<proteinExistence type="predicted"/>
<dbReference type="OrthoDB" id="5484666at2"/>
<evidence type="ECO:0000313" key="3">
    <source>
        <dbReference type="Proteomes" id="UP000321046"/>
    </source>
</evidence>
<gene>
    <name evidence="2" type="ORF">FRC96_13685</name>
</gene>
<feature type="domain" description="Cytochrome C Planctomycete-type" evidence="1">
    <location>
        <begin position="307"/>
        <end position="362"/>
    </location>
</feature>
<dbReference type="EMBL" id="VOSL01000054">
    <property type="protein sequence ID" value="TXD34716.1"/>
    <property type="molecule type" value="Genomic_DNA"/>
</dbReference>
<sequence>MVIEAIERYRTGNDLHKKVVTRTCSPNGGVCHNQSEYPDLRTPANFLATINAPCNVQPGDWTSVDDRCEQSGDRFFIAGQNASEVEIGHVEYIAGDIGDYRAEDMVPEAGSPGFHVFLRDPLPIEREEVWGGGRFIRTFINDEGIIEDLPYATFTTRWWILDGGRHLVGEVRNYQIDQVNELNSVGIVQGDMNRNGIYGAREERPVSLLTPGSPERSYLIGRMRGTMMGEPVAGSRMPLANQPLTIPEMLALFCFVEGLPADGTWPDMGAPINYAECSYSEDPENLNLLGEGVTWKGRVSKVLQANCGGCHGGNNPAEDLDLRSEDAYEHLFDASVQNPELKLIEPGEPERSYLWLKLINDESIEGYPMPYNPLTGEGSLREGELGDIQTWITNGAIRDE</sequence>
<dbReference type="AlphaFoldDB" id="A0A5C6X7K3"/>
<accession>A0A5C6X7K3</accession>
<dbReference type="InterPro" id="IPR011429">
    <property type="entry name" value="Cyt_c_Planctomycete-type"/>
</dbReference>
<name>A0A5C6X7K3_9DELT</name>
<evidence type="ECO:0000259" key="1">
    <source>
        <dbReference type="Pfam" id="PF07635"/>
    </source>
</evidence>
<dbReference type="Pfam" id="PF07635">
    <property type="entry name" value="PSCyt1"/>
    <property type="match status" value="1"/>
</dbReference>
<organism evidence="2 3">
    <name type="scientific">Lujinxingia vulgaris</name>
    <dbReference type="NCBI Taxonomy" id="2600176"/>
    <lineage>
        <taxon>Bacteria</taxon>
        <taxon>Deltaproteobacteria</taxon>
        <taxon>Bradymonadales</taxon>
        <taxon>Lujinxingiaceae</taxon>
        <taxon>Lujinxingia</taxon>
    </lineage>
</organism>
<reference evidence="2 3" key="1">
    <citation type="submission" date="2019-08" db="EMBL/GenBank/DDBJ databases">
        <title>Bradymonadales sp. TMQ2.</title>
        <authorList>
            <person name="Liang Q."/>
        </authorList>
    </citation>
    <scope>NUCLEOTIDE SEQUENCE [LARGE SCALE GENOMIC DNA]</scope>
    <source>
        <strain evidence="2 3">TMQ2</strain>
    </source>
</reference>
<evidence type="ECO:0000313" key="2">
    <source>
        <dbReference type="EMBL" id="TXD34716.1"/>
    </source>
</evidence>
<protein>
    <recommendedName>
        <fullName evidence="1">Cytochrome C Planctomycete-type domain-containing protein</fullName>
    </recommendedName>
</protein>
<comment type="caution">
    <text evidence="2">The sequence shown here is derived from an EMBL/GenBank/DDBJ whole genome shotgun (WGS) entry which is preliminary data.</text>
</comment>
<dbReference type="Proteomes" id="UP000321046">
    <property type="component" value="Unassembled WGS sequence"/>
</dbReference>